<dbReference type="Gene3D" id="3.90.1320.10">
    <property type="entry name" value="Outer-capsid protein sigma 3, large lobe"/>
    <property type="match status" value="1"/>
</dbReference>
<evidence type="ECO:0000313" key="3">
    <source>
        <dbReference type="EMBL" id="MQL78785.1"/>
    </source>
</evidence>
<keyword evidence="4" id="KW-1185">Reference proteome</keyword>
<dbReference type="Pfam" id="PF03080">
    <property type="entry name" value="Neprosin"/>
    <property type="match status" value="1"/>
</dbReference>
<comment type="caution">
    <text evidence="3">The sequence shown here is derived from an EMBL/GenBank/DDBJ whole genome shotgun (WGS) entry which is preliminary data.</text>
</comment>
<dbReference type="OrthoDB" id="1858978at2759"/>
<dbReference type="InterPro" id="IPR004314">
    <property type="entry name" value="Neprosin"/>
</dbReference>
<dbReference type="EMBL" id="NMUH01000417">
    <property type="protein sequence ID" value="MQL78785.1"/>
    <property type="molecule type" value="Genomic_DNA"/>
</dbReference>
<organism evidence="3 4">
    <name type="scientific">Colocasia esculenta</name>
    <name type="common">Wild taro</name>
    <name type="synonym">Arum esculentum</name>
    <dbReference type="NCBI Taxonomy" id="4460"/>
    <lineage>
        <taxon>Eukaryota</taxon>
        <taxon>Viridiplantae</taxon>
        <taxon>Streptophyta</taxon>
        <taxon>Embryophyta</taxon>
        <taxon>Tracheophyta</taxon>
        <taxon>Spermatophyta</taxon>
        <taxon>Magnoliopsida</taxon>
        <taxon>Liliopsida</taxon>
        <taxon>Araceae</taxon>
        <taxon>Aroideae</taxon>
        <taxon>Colocasieae</taxon>
        <taxon>Colocasia</taxon>
    </lineage>
</organism>
<reference evidence="3" key="1">
    <citation type="submission" date="2017-07" db="EMBL/GenBank/DDBJ databases">
        <title>Taro Niue Genome Assembly and Annotation.</title>
        <authorList>
            <person name="Atibalentja N."/>
            <person name="Keating K."/>
            <person name="Fields C.J."/>
        </authorList>
    </citation>
    <scope>NUCLEOTIDE SEQUENCE</scope>
    <source>
        <strain evidence="3">Niue_2</strain>
        <tissue evidence="3">Leaf</tissue>
    </source>
</reference>
<gene>
    <name evidence="3" type="ORF">Taro_011225</name>
</gene>
<evidence type="ECO:0000256" key="1">
    <source>
        <dbReference type="SAM" id="MobiDB-lite"/>
    </source>
</evidence>
<protein>
    <recommendedName>
        <fullName evidence="2">Neprosin PEP catalytic domain-containing protein</fullName>
    </recommendedName>
</protein>
<feature type="region of interest" description="Disordered" evidence="1">
    <location>
        <begin position="1"/>
        <end position="35"/>
    </location>
</feature>
<evidence type="ECO:0000313" key="4">
    <source>
        <dbReference type="Proteomes" id="UP000652761"/>
    </source>
</evidence>
<dbReference type="PROSITE" id="PS52045">
    <property type="entry name" value="NEPROSIN_PEP_CD"/>
    <property type="match status" value="1"/>
</dbReference>
<proteinExistence type="predicted"/>
<evidence type="ECO:0000259" key="2">
    <source>
        <dbReference type="PROSITE" id="PS52045"/>
    </source>
</evidence>
<feature type="domain" description="Neprosin PEP catalytic" evidence="2">
    <location>
        <begin position="95"/>
        <end position="345"/>
    </location>
</feature>
<name>A0A843U5N7_COLES</name>
<accession>A0A843U5N7</accession>
<sequence>MVLHSQIGASCLAANSSKRKPSPMEMRPTYHPNEGNGYVTEASHPWNLSRSCPQGSIPIQRSLRNGSIKNISSTSHWQRGPQYFSGQRVKQKLLGADTSVHEHSSIQAHESTYYGAKATINVWNPKLETQDESSLAQIWVVSQDRMTTLEAGWMVQPRLYGTDETRFFTYWTSDGYKNGCYNIECPGFVQTNHQTTISSLLRPVSVYGGQQYAIDVEIFKDKATGNWWLLLQGVQLGYWPKELVPSLANGAGMIYWGGEIAYNQAGAHTSTQMGSGHYSYEGFQKASFFRNVQGMDTSYAYNTPRNFDVKAENGRCYDLQVGGNKDGSWGLFFFYGGPGRSDKCS</sequence>
<dbReference type="AlphaFoldDB" id="A0A843U5N7"/>
<dbReference type="PANTHER" id="PTHR31589">
    <property type="entry name" value="PROTEIN, PUTATIVE (DUF239)-RELATED-RELATED"/>
    <property type="match status" value="1"/>
</dbReference>
<dbReference type="InterPro" id="IPR053168">
    <property type="entry name" value="Glutamic_endopeptidase"/>
</dbReference>
<dbReference type="PANTHER" id="PTHR31589:SF221">
    <property type="entry name" value="LIGASE, PUTATIVE (DUF239)-RELATED"/>
    <property type="match status" value="1"/>
</dbReference>
<dbReference type="Proteomes" id="UP000652761">
    <property type="component" value="Unassembled WGS sequence"/>
</dbReference>